<name>L9XZA3_9EURY</name>
<dbReference type="PATRIC" id="fig|1227496.3.peg.2349"/>
<feature type="region of interest" description="Disordered" evidence="1">
    <location>
        <begin position="17"/>
        <end position="50"/>
    </location>
</feature>
<dbReference type="AlphaFoldDB" id="L9XZA3"/>
<comment type="caution">
    <text evidence="2">The sequence shown here is derived from an EMBL/GenBank/DDBJ whole genome shotgun (WGS) entry which is preliminary data.</text>
</comment>
<evidence type="ECO:0000313" key="3">
    <source>
        <dbReference type="Proteomes" id="UP000011632"/>
    </source>
</evidence>
<sequence>MQSLRTISERIVRSRLDSVSRSPKTGFTGNTVCPPATDSSVENTFVSDGNPPERRCPHNWLWSR</sequence>
<dbReference type="EMBL" id="AOID01000031">
    <property type="protein sequence ID" value="ELY67110.1"/>
    <property type="molecule type" value="Genomic_DNA"/>
</dbReference>
<keyword evidence="3" id="KW-1185">Reference proteome</keyword>
<evidence type="ECO:0000256" key="1">
    <source>
        <dbReference type="SAM" id="MobiDB-lite"/>
    </source>
</evidence>
<reference evidence="2 3" key="1">
    <citation type="journal article" date="2014" name="PLoS Genet.">
        <title>Phylogenetically driven sequencing of extremely halophilic archaea reveals strategies for static and dynamic osmo-response.</title>
        <authorList>
            <person name="Becker E.A."/>
            <person name="Seitzer P.M."/>
            <person name="Tritt A."/>
            <person name="Larsen D."/>
            <person name="Krusor M."/>
            <person name="Yao A.I."/>
            <person name="Wu D."/>
            <person name="Madern D."/>
            <person name="Eisen J.A."/>
            <person name="Darling A.E."/>
            <person name="Facciotti M.T."/>
        </authorList>
    </citation>
    <scope>NUCLEOTIDE SEQUENCE [LARGE SCALE GENOMIC DNA]</scope>
    <source>
        <strain evidence="2 3">JCM 10478</strain>
    </source>
</reference>
<feature type="compositionally biased region" description="Polar residues" evidence="1">
    <location>
        <begin position="19"/>
        <end position="47"/>
    </location>
</feature>
<accession>L9XZA3</accession>
<evidence type="ECO:0000313" key="2">
    <source>
        <dbReference type="EMBL" id="ELY67110.1"/>
    </source>
</evidence>
<dbReference type="Proteomes" id="UP000011632">
    <property type="component" value="Unassembled WGS sequence"/>
</dbReference>
<organism evidence="2 3">
    <name type="scientific">Natrinema versiforme JCM 10478</name>
    <dbReference type="NCBI Taxonomy" id="1227496"/>
    <lineage>
        <taxon>Archaea</taxon>
        <taxon>Methanobacteriati</taxon>
        <taxon>Methanobacteriota</taxon>
        <taxon>Stenosarchaea group</taxon>
        <taxon>Halobacteria</taxon>
        <taxon>Halobacteriales</taxon>
        <taxon>Natrialbaceae</taxon>
        <taxon>Natrinema</taxon>
    </lineage>
</organism>
<proteinExistence type="predicted"/>
<protein>
    <submittedName>
        <fullName evidence="2">Uncharacterized protein</fullName>
    </submittedName>
</protein>
<gene>
    <name evidence="2" type="ORF">C489_11620</name>
</gene>